<keyword evidence="7" id="KW-1185">Reference proteome</keyword>
<feature type="domain" description="EF-hand" evidence="5">
    <location>
        <begin position="38"/>
        <end position="73"/>
    </location>
</feature>
<feature type="domain" description="EF-hand" evidence="5">
    <location>
        <begin position="86"/>
        <end position="121"/>
    </location>
</feature>
<dbReference type="PANTHER" id="PTHR10891">
    <property type="entry name" value="EF-HAND CALCIUM-BINDING DOMAIN CONTAINING PROTEIN"/>
    <property type="match status" value="1"/>
</dbReference>
<reference evidence="6 7" key="1">
    <citation type="submission" date="2019-01" db="EMBL/GenBank/DDBJ databases">
        <title>Sequencing of cultivated peanut Arachis hypogaea provides insights into genome evolution and oil improvement.</title>
        <authorList>
            <person name="Chen X."/>
        </authorList>
    </citation>
    <scope>NUCLEOTIDE SEQUENCE [LARGE SCALE GENOMIC DNA]</scope>
    <source>
        <strain evidence="7">cv. Fuhuasheng</strain>
        <tissue evidence="6">Leaves</tissue>
    </source>
</reference>
<dbReference type="PROSITE" id="PS00018">
    <property type="entry name" value="EF_HAND_1"/>
    <property type="match status" value="4"/>
</dbReference>
<evidence type="ECO:0000256" key="4">
    <source>
        <dbReference type="ARBA" id="ARBA00022837"/>
    </source>
</evidence>
<dbReference type="InterPro" id="IPR039647">
    <property type="entry name" value="EF_hand_pair_protein_CML-like"/>
</dbReference>
<evidence type="ECO:0000256" key="2">
    <source>
        <dbReference type="ARBA" id="ARBA00022723"/>
    </source>
</evidence>
<accession>A0A444YHT6</accession>
<sequence>MNQLADFGRIFQMFDHDDDGKISKEELLESVTKLGLGVMKHDLIQMIARLDANGDGYVDFDEFERLYKNVMGDDDDVCGGGGGDGDEEEDMKEAFKLFDQNGDGFVSGEELSSVLCSLGLRQGKKTLEDCKNLIKKVDLDGDGMLDFKEFKQMIKLVN</sequence>
<organism evidence="6 7">
    <name type="scientific">Arachis hypogaea</name>
    <name type="common">Peanut</name>
    <dbReference type="NCBI Taxonomy" id="3818"/>
    <lineage>
        <taxon>Eukaryota</taxon>
        <taxon>Viridiplantae</taxon>
        <taxon>Streptophyta</taxon>
        <taxon>Embryophyta</taxon>
        <taxon>Tracheophyta</taxon>
        <taxon>Spermatophyta</taxon>
        <taxon>Magnoliopsida</taxon>
        <taxon>eudicotyledons</taxon>
        <taxon>Gunneridae</taxon>
        <taxon>Pentapetalae</taxon>
        <taxon>rosids</taxon>
        <taxon>fabids</taxon>
        <taxon>Fabales</taxon>
        <taxon>Fabaceae</taxon>
        <taxon>Papilionoideae</taxon>
        <taxon>50 kb inversion clade</taxon>
        <taxon>dalbergioids sensu lato</taxon>
        <taxon>Dalbergieae</taxon>
        <taxon>Pterocarpus clade</taxon>
        <taxon>Arachis</taxon>
    </lineage>
</organism>
<dbReference type="Gramene" id="arahy.Tifrunner.gnm2.ann2.Ah16g065300.1">
    <property type="protein sequence ID" value="arahy.Tifrunner.gnm2.ann2.Ah16g065300.1-CDS-1"/>
    <property type="gene ID" value="arahy.Tifrunner.gnm2.ann2.Ah16g065300"/>
</dbReference>
<dbReference type="GO" id="GO:0005509">
    <property type="term" value="F:calcium ion binding"/>
    <property type="evidence" value="ECO:0007669"/>
    <property type="project" value="InterPro"/>
</dbReference>
<dbReference type="GO" id="GO:0043226">
    <property type="term" value="C:organelle"/>
    <property type="evidence" value="ECO:0007669"/>
    <property type="project" value="UniProtKB-ARBA"/>
</dbReference>
<comment type="caution">
    <text evidence="6">The sequence shown here is derived from an EMBL/GenBank/DDBJ whole genome shotgun (WGS) entry which is preliminary data.</text>
</comment>
<dbReference type="InterPro" id="IPR011992">
    <property type="entry name" value="EF-hand-dom_pair"/>
</dbReference>
<keyword evidence="4" id="KW-0106">Calcium</keyword>
<name>A0A444YHT6_ARAHY</name>
<dbReference type="SMART" id="SM00054">
    <property type="entry name" value="EFh"/>
    <property type="match status" value="4"/>
</dbReference>
<keyword evidence="2" id="KW-0479">Metal-binding</keyword>
<dbReference type="FunFam" id="1.10.238.10:FF:000089">
    <property type="entry name" value="calmodulin-like protein 3"/>
    <property type="match status" value="1"/>
</dbReference>
<dbReference type="STRING" id="3818.A0A444YHT6"/>
<gene>
    <name evidence="6" type="ORF">Ahy_B06g080376</name>
</gene>
<dbReference type="Proteomes" id="UP000289738">
    <property type="component" value="Chromosome B06"/>
</dbReference>
<dbReference type="SUPFAM" id="SSF47473">
    <property type="entry name" value="EF-hand"/>
    <property type="match status" value="1"/>
</dbReference>
<dbReference type="InterPro" id="IPR002048">
    <property type="entry name" value="EF_hand_dom"/>
</dbReference>
<dbReference type="AlphaFoldDB" id="A0A444YHT6"/>
<dbReference type="Pfam" id="PF13499">
    <property type="entry name" value="EF-hand_7"/>
    <property type="match status" value="2"/>
</dbReference>
<feature type="domain" description="EF-hand" evidence="5">
    <location>
        <begin position="125"/>
        <end position="158"/>
    </location>
</feature>
<dbReference type="PROSITE" id="PS50222">
    <property type="entry name" value="EF_HAND_2"/>
    <property type="match status" value="4"/>
</dbReference>
<feature type="domain" description="EF-hand" evidence="5">
    <location>
        <begin position="2"/>
        <end position="37"/>
    </location>
</feature>
<evidence type="ECO:0000259" key="5">
    <source>
        <dbReference type="PROSITE" id="PS50222"/>
    </source>
</evidence>
<dbReference type="OrthoDB" id="26525at2759"/>
<evidence type="ECO:0000256" key="1">
    <source>
        <dbReference type="ARBA" id="ARBA00003291"/>
    </source>
</evidence>
<dbReference type="SMR" id="A0A444YHT6"/>
<comment type="function">
    <text evidence="1">Potential calcium sensor.</text>
</comment>
<evidence type="ECO:0000256" key="3">
    <source>
        <dbReference type="ARBA" id="ARBA00022737"/>
    </source>
</evidence>
<dbReference type="GO" id="GO:0005737">
    <property type="term" value="C:cytoplasm"/>
    <property type="evidence" value="ECO:0007669"/>
    <property type="project" value="UniProtKB-ARBA"/>
</dbReference>
<evidence type="ECO:0000313" key="6">
    <source>
        <dbReference type="EMBL" id="RYR01502.1"/>
    </source>
</evidence>
<dbReference type="CDD" id="cd00051">
    <property type="entry name" value="EFh"/>
    <property type="match status" value="1"/>
</dbReference>
<keyword evidence="3" id="KW-0677">Repeat</keyword>
<dbReference type="InterPro" id="IPR018247">
    <property type="entry name" value="EF_Hand_1_Ca_BS"/>
</dbReference>
<dbReference type="FunFam" id="1.10.238.10:FF:000178">
    <property type="entry name" value="Calmodulin-2 A"/>
    <property type="match status" value="1"/>
</dbReference>
<evidence type="ECO:0000313" key="7">
    <source>
        <dbReference type="Proteomes" id="UP000289738"/>
    </source>
</evidence>
<dbReference type="Gene3D" id="1.10.238.10">
    <property type="entry name" value="EF-hand"/>
    <property type="match status" value="2"/>
</dbReference>
<dbReference type="EMBL" id="SDMP01000016">
    <property type="protein sequence ID" value="RYR01502.1"/>
    <property type="molecule type" value="Genomic_DNA"/>
</dbReference>
<proteinExistence type="predicted"/>
<protein>
    <recommendedName>
        <fullName evidence="5">EF-hand domain-containing protein</fullName>
    </recommendedName>
</protein>